<feature type="domain" description="HigA2-like helix-turn-helix" evidence="1">
    <location>
        <begin position="21"/>
        <end position="99"/>
    </location>
</feature>
<protein>
    <submittedName>
        <fullName evidence="2">XRE family transcriptional regulator</fullName>
    </submittedName>
</protein>
<name>A0A2T1GBS1_9CYAN</name>
<dbReference type="SUPFAM" id="SSF47413">
    <property type="entry name" value="lambda repressor-like DNA-binding domains"/>
    <property type="match status" value="1"/>
</dbReference>
<keyword evidence="3" id="KW-1185">Reference proteome</keyword>
<sequence length="116" mass="13075">MKVNQANIESEIEFEVGSGNVFADLGFENAEEMSFKSELVRQINRAISSQNLNSQQVRDLLHIDEEMLVNLSRGRLTELTIEHLFRYLNILGRDLEVVLKPPSTASSQGKLTVTVI</sequence>
<accession>A0A2T1GBS1</accession>
<dbReference type="RefSeq" id="WP_106307324.1">
    <property type="nucleotide sequence ID" value="NZ_PVWO01000232.1"/>
</dbReference>
<dbReference type="Gene3D" id="1.10.260.40">
    <property type="entry name" value="lambda repressor-like DNA-binding domains"/>
    <property type="match status" value="1"/>
</dbReference>
<dbReference type="AlphaFoldDB" id="A0A2T1GBS1"/>
<dbReference type="InterPro" id="IPR010982">
    <property type="entry name" value="Lambda_DNA-bd_dom_sf"/>
</dbReference>
<dbReference type="InterPro" id="IPR039554">
    <property type="entry name" value="HigA2-like_HTH"/>
</dbReference>
<comment type="caution">
    <text evidence="2">The sequence shown here is derived from an EMBL/GenBank/DDBJ whole genome shotgun (WGS) entry which is preliminary data.</text>
</comment>
<dbReference type="OrthoDB" id="129377at2"/>
<organism evidence="2 3">
    <name type="scientific">Chamaesiphon polymorphus CCALA 037</name>
    <dbReference type="NCBI Taxonomy" id="2107692"/>
    <lineage>
        <taxon>Bacteria</taxon>
        <taxon>Bacillati</taxon>
        <taxon>Cyanobacteriota</taxon>
        <taxon>Cyanophyceae</taxon>
        <taxon>Gomontiellales</taxon>
        <taxon>Chamaesiphonaceae</taxon>
        <taxon>Chamaesiphon</taxon>
    </lineage>
</organism>
<evidence type="ECO:0000313" key="2">
    <source>
        <dbReference type="EMBL" id="PSB54795.1"/>
    </source>
</evidence>
<dbReference type="GO" id="GO:0003677">
    <property type="term" value="F:DNA binding"/>
    <property type="evidence" value="ECO:0007669"/>
    <property type="project" value="InterPro"/>
</dbReference>
<dbReference type="Proteomes" id="UP000238937">
    <property type="component" value="Unassembled WGS sequence"/>
</dbReference>
<evidence type="ECO:0000259" key="1">
    <source>
        <dbReference type="Pfam" id="PF13744"/>
    </source>
</evidence>
<dbReference type="Pfam" id="PF13744">
    <property type="entry name" value="HTH_37"/>
    <property type="match status" value="1"/>
</dbReference>
<evidence type="ECO:0000313" key="3">
    <source>
        <dbReference type="Proteomes" id="UP000238937"/>
    </source>
</evidence>
<proteinExistence type="predicted"/>
<reference evidence="2 3" key="1">
    <citation type="submission" date="2018-03" db="EMBL/GenBank/DDBJ databases">
        <title>The ancient ancestry and fast evolution of plastids.</title>
        <authorList>
            <person name="Moore K.R."/>
            <person name="Magnabosco C."/>
            <person name="Momper L."/>
            <person name="Gold D.A."/>
            <person name="Bosak T."/>
            <person name="Fournier G.P."/>
        </authorList>
    </citation>
    <scope>NUCLEOTIDE SEQUENCE [LARGE SCALE GENOMIC DNA]</scope>
    <source>
        <strain evidence="2 3">CCALA 037</strain>
    </source>
</reference>
<gene>
    <name evidence="2" type="ORF">C7B77_17010</name>
</gene>
<dbReference type="EMBL" id="PVWO01000232">
    <property type="protein sequence ID" value="PSB54795.1"/>
    <property type="molecule type" value="Genomic_DNA"/>
</dbReference>